<accession>A0ABS3KMH7</accession>
<dbReference type="PANTHER" id="PTHR32089:SF112">
    <property type="entry name" value="LYSOZYME-LIKE PROTEIN-RELATED"/>
    <property type="match status" value="1"/>
</dbReference>
<dbReference type="Gene3D" id="6.10.340.10">
    <property type="match status" value="1"/>
</dbReference>
<dbReference type="Gene3D" id="1.10.287.950">
    <property type="entry name" value="Methyl-accepting chemotaxis protein"/>
    <property type="match status" value="1"/>
</dbReference>
<evidence type="ECO:0000313" key="11">
    <source>
        <dbReference type="EMBL" id="MBO1078170.1"/>
    </source>
</evidence>
<dbReference type="PROSITE" id="PS50192">
    <property type="entry name" value="T_SNARE"/>
    <property type="match status" value="1"/>
</dbReference>
<dbReference type="CDD" id="cd06225">
    <property type="entry name" value="HAMP"/>
    <property type="match status" value="1"/>
</dbReference>
<feature type="domain" description="T-SNARE coiled-coil homology" evidence="9">
    <location>
        <begin position="457"/>
        <end position="519"/>
    </location>
</feature>
<dbReference type="PROSITE" id="PS50111">
    <property type="entry name" value="CHEMOTAXIS_TRANSDUC_2"/>
    <property type="match status" value="1"/>
</dbReference>
<dbReference type="EMBL" id="JACTNG010000002">
    <property type="protein sequence ID" value="MBO1078170.1"/>
    <property type="molecule type" value="Genomic_DNA"/>
</dbReference>
<evidence type="ECO:0000259" key="9">
    <source>
        <dbReference type="PROSITE" id="PS50192"/>
    </source>
</evidence>
<evidence type="ECO:0000313" key="12">
    <source>
        <dbReference type="Proteomes" id="UP001518989"/>
    </source>
</evidence>
<evidence type="ECO:0000256" key="2">
    <source>
        <dbReference type="ARBA" id="ARBA00022519"/>
    </source>
</evidence>
<reference evidence="11 12" key="1">
    <citation type="submission" date="2020-09" db="EMBL/GenBank/DDBJ databases">
        <title>Roseomonas.</title>
        <authorList>
            <person name="Zhu W."/>
        </authorList>
    </citation>
    <scope>NUCLEOTIDE SEQUENCE [LARGE SCALE GENOMIC DNA]</scope>
    <source>
        <strain evidence="11 12">573</strain>
    </source>
</reference>
<gene>
    <name evidence="11" type="ORF">IAI61_03940</name>
</gene>
<dbReference type="Pfam" id="PF00672">
    <property type="entry name" value="HAMP"/>
    <property type="match status" value="1"/>
</dbReference>
<evidence type="ECO:0000256" key="1">
    <source>
        <dbReference type="ARBA" id="ARBA00004429"/>
    </source>
</evidence>
<keyword evidence="3 5" id="KW-0807">Transducer</keyword>
<organism evidence="11 12">
    <name type="scientific">Roseomonas haemaphysalidis</name>
    <dbReference type="NCBI Taxonomy" id="2768162"/>
    <lineage>
        <taxon>Bacteria</taxon>
        <taxon>Pseudomonadati</taxon>
        <taxon>Pseudomonadota</taxon>
        <taxon>Alphaproteobacteria</taxon>
        <taxon>Acetobacterales</taxon>
        <taxon>Roseomonadaceae</taxon>
        <taxon>Roseomonas</taxon>
    </lineage>
</organism>
<evidence type="ECO:0000259" key="8">
    <source>
        <dbReference type="PROSITE" id="PS50111"/>
    </source>
</evidence>
<dbReference type="Proteomes" id="UP001518989">
    <property type="component" value="Unassembled WGS sequence"/>
</dbReference>
<feature type="domain" description="Methyl-accepting transducer" evidence="8">
    <location>
        <begin position="298"/>
        <end position="527"/>
    </location>
</feature>
<feature type="transmembrane region" description="Helical" evidence="7">
    <location>
        <begin position="187"/>
        <end position="213"/>
    </location>
</feature>
<evidence type="ECO:0000256" key="5">
    <source>
        <dbReference type="PROSITE-ProRule" id="PRU00284"/>
    </source>
</evidence>
<evidence type="ECO:0000259" key="10">
    <source>
        <dbReference type="PROSITE" id="PS50885"/>
    </source>
</evidence>
<feature type="compositionally biased region" description="Polar residues" evidence="6">
    <location>
        <begin position="504"/>
        <end position="520"/>
    </location>
</feature>
<dbReference type="SMART" id="SM00283">
    <property type="entry name" value="MA"/>
    <property type="match status" value="1"/>
</dbReference>
<evidence type="ECO:0000256" key="7">
    <source>
        <dbReference type="SAM" id="Phobius"/>
    </source>
</evidence>
<feature type="domain" description="HAMP" evidence="10">
    <location>
        <begin position="211"/>
        <end position="264"/>
    </location>
</feature>
<protein>
    <submittedName>
        <fullName evidence="11">Methyl-accepting chemotaxis protein</fullName>
    </submittedName>
</protein>
<keyword evidence="7" id="KW-0812">Transmembrane</keyword>
<comment type="subcellular location">
    <subcellularLocation>
        <location evidence="1">Cell inner membrane</location>
        <topology evidence="1">Multi-pass membrane protein</topology>
    </subcellularLocation>
</comment>
<dbReference type="InterPro" id="IPR003660">
    <property type="entry name" value="HAMP_dom"/>
</dbReference>
<keyword evidence="2" id="KW-1003">Cell membrane</keyword>
<sequence>MLARLSIRTKILGLFAFQAAVSAVLALYLVGQFAATDTLYSNLIDRDFAFALKAERARGDFANMGRQYNNVLLLQDPAGMAPLAATIRGIGTGVEQNLAEAAQLAPNEFRDAVAALRAANTRIAGVGERIFQLVAAGDLRGAAVLYRDEARVPLVGAFNDLAGMADRATAAANRVNIEASENTDAGIVLALALLALVTLLAVAVAAVVVLFGITRPLTRLAGRMATLAEGDTLAPVPGVGRRDELGPMAGAVQTFRDGLAEAERVRAAHQQAEAEAARAKRQATLDLAAGVDHSLGAVAQALAEASGTLAASTGSLSRIADSNALQASSAASGAAQTSANVQGVAAAAEELAASVAEISRQVGHSTAVVGRAAEDANRTDQIVRALSDGATRIGDVVRMISDIAGQTNLLALNATIEAARAGEAGKGFAVVASEVKALAAQTSRATEEISGQVDTIRAATHEAVEAIRGIATVIGEVNQISSAIAAAVEQQGAATQEIARNVQQAAQGTDEMSASMQKVQQGAADSGSAMQGVTAAADAVATQGQTLRDELSGLVQRLRAA</sequence>
<evidence type="ECO:0000256" key="4">
    <source>
        <dbReference type="ARBA" id="ARBA00029447"/>
    </source>
</evidence>
<keyword evidence="12" id="KW-1185">Reference proteome</keyword>
<feature type="region of interest" description="Disordered" evidence="6">
    <location>
        <begin position="504"/>
        <end position="525"/>
    </location>
</feature>
<comment type="similarity">
    <text evidence="4">Belongs to the methyl-accepting chemotaxis (MCP) protein family.</text>
</comment>
<keyword evidence="2" id="KW-0997">Cell inner membrane</keyword>
<evidence type="ECO:0000256" key="3">
    <source>
        <dbReference type="ARBA" id="ARBA00023224"/>
    </source>
</evidence>
<evidence type="ECO:0000256" key="6">
    <source>
        <dbReference type="SAM" id="MobiDB-lite"/>
    </source>
</evidence>
<dbReference type="SUPFAM" id="SSF58104">
    <property type="entry name" value="Methyl-accepting chemotaxis protein (MCP) signaling domain"/>
    <property type="match status" value="1"/>
</dbReference>
<dbReference type="InterPro" id="IPR000727">
    <property type="entry name" value="T_SNARE_dom"/>
</dbReference>
<dbReference type="Pfam" id="PF00015">
    <property type="entry name" value="MCPsignal"/>
    <property type="match status" value="1"/>
</dbReference>
<dbReference type="PANTHER" id="PTHR32089">
    <property type="entry name" value="METHYL-ACCEPTING CHEMOTAXIS PROTEIN MCPB"/>
    <property type="match status" value="1"/>
</dbReference>
<comment type="caution">
    <text evidence="11">The sequence shown here is derived from an EMBL/GenBank/DDBJ whole genome shotgun (WGS) entry which is preliminary data.</text>
</comment>
<keyword evidence="7" id="KW-0472">Membrane</keyword>
<name>A0ABS3KMH7_9PROT</name>
<dbReference type="SMART" id="SM00304">
    <property type="entry name" value="HAMP"/>
    <property type="match status" value="1"/>
</dbReference>
<keyword evidence="7" id="KW-1133">Transmembrane helix</keyword>
<proteinExistence type="inferred from homology"/>
<dbReference type="InterPro" id="IPR004089">
    <property type="entry name" value="MCPsignal_dom"/>
</dbReference>
<dbReference type="PROSITE" id="PS50885">
    <property type="entry name" value="HAMP"/>
    <property type="match status" value="1"/>
</dbReference>
<dbReference type="RefSeq" id="WP_207415610.1">
    <property type="nucleotide sequence ID" value="NZ_CP061177.1"/>
</dbReference>